<keyword evidence="1" id="KW-1133">Transmembrane helix</keyword>
<evidence type="ECO:0000256" key="1">
    <source>
        <dbReference type="SAM" id="Phobius"/>
    </source>
</evidence>
<keyword evidence="1" id="KW-0812">Transmembrane</keyword>
<keyword evidence="3" id="KW-1185">Reference proteome</keyword>
<dbReference type="Gene3D" id="3.90.550.10">
    <property type="entry name" value="Spore Coat Polysaccharide Biosynthesis Protein SpsA, Chain A"/>
    <property type="match status" value="1"/>
</dbReference>
<evidence type="ECO:0000313" key="3">
    <source>
        <dbReference type="Proteomes" id="UP001054902"/>
    </source>
</evidence>
<dbReference type="AlphaFoldDB" id="A0AAD3DB60"/>
<reference evidence="2 3" key="1">
    <citation type="journal article" date="2021" name="Sci. Rep.">
        <title>The genome of the diatom Chaetoceros tenuissimus carries an ancient integrated fragment of an extant virus.</title>
        <authorList>
            <person name="Hongo Y."/>
            <person name="Kimura K."/>
            <person name="Takaki Y."/>
            <person name="Yoshida Y."/>
            <person name="Baba S."/>
            <person name="Kobayashi G."/>
            <person name="Nagasaki K."/>
            <person name="Hano T."/>
            <person name="Tomaru Y."/>
        </authorList>
    </citation>
    <scope>NUCLEOTIDE SEQUENCE [LARGE SCALE GENOMIC DNA]</scope>
    <source>
        <strain evidence="2 3">NIES-3715</strain>
    </source>
</reference>
<dbReference type="InterPro" id="IPR029044">
    <property type="entry name" value="Nucleotide-diphossugar_trans"/>
</dbReference>
<feature type="transmembrane region" description="Helical" evidence="1">
    <location>
        <begin position="20"/>
        <end position="40"/>
    </location>
</feature>
<name>A0AAD3DB60_9STRA</name>
<dbReference type="EMBL" id="BLLK01000072">
    <property type="protein sequence ID" value="GFH61224.1"/>
    <property type="molecule type" value="Genomic_DNA"/>
</dbReference>
<dbReference type="SUPFAM" id="SSF53448">
    <property type="entry name" value="Nucleotide-diphospho-sugar transferases"/>
    <property type="match status" value="1"/>
</dbReference>
<accession>A0AAD3DB60</accession>
<keyword evidence="1" id="KW-0472">Membrane</keyword>
<protein>
    <submittedName>
        <fullName evidence="2">Uncharacterized protein</fullName>
    </submittedName>
</protein>
<organism evidence="2 3">
    <name type="scientific">Chaetoceros tenuissimus</name>
    <dbReference type="NCBI Taxonomy" id="426638"/>
    <lineage>
        <taxon>Eukaryota</taxon>
        <taxon>Sar</taxon>
        <taxon>Stramenopiles</taxon>
        <taxon>Ochrophyta</taxon>
        <taxon>Bacillariophyta</taxon>
        <taxon>Coscinodiscophyceae</taxon>
        <taxon>Chaetocerotophycidae</taxon>
        <taxon>Chaetocerotales</taxon>
        <taxon>Chaetocerotaceae</taxon>
        <taxon>Chaetoceros</taxon>
    </lineage>
</organism>
<proteinExistence type="predicted"/>
<dbReference type="Proteomes" id="UP001054902">
    <property type="component" value="Unassembled WGS sequence"/>
</dbReference>
<sequence>MVTVKRVNNDSKKKRNKLILLLKIAIVAWTVVSTVLNFIITPEHFEAHESDNHDLLKHEVPANPIHSQGEPMKVAYAVSFIKCGDFQTHAAGLVDASLVLRHSIHKISSRNPESGSKYDYKMYAIVHKQAEECSGQIRNMGFEVVVVDQPLDRSEIKGDYLRKHIQREWCCGESEFIKLFAYTLPEEIIVHVDIDFAFYKPMDHLFDAILYDKDSEEGKKARSMLELERPGERLPDKIGAFLTKDWPQVAPGKFPAAYQAGFLVARRDPSVMEEALNVVREGNYTDGWGYGTGWHGSGHGGYVGAMAMQGLIAYYYDFVRKDAVELNQCRYNHMGMDVLYRTHPNFNPKRLKDKVGKCRNGLEYCEDCHVTDFDKIYSVHYTMCRKPWQCISETSESGRNSKGQKGRAIPVPMMNKDHCYELIHHWHDLRSDFEKKLFALTGDTTILEGSKYEHMKDIFHGHCKEEGNEGYAVITAKNETLYRIHELYEVKQ</sequence>
<gene>
    <name evidence="2" type="ORF">CTEN210_17700</name>
</gene>
<evidence type="ECO:0000313" key="2">
    <source>
        <dbReference type="EMBL" id="GFH61224.1"/>
    </source>
</evidence>
<comment type="caution">
    <text evidence="2">The sequence shown here is derived from an EMBL/GenBank/DDBJ whole genome shotgun (WGS) entry which is preliminary data.</text>
</comment>